<organism evidence="1 2">
    <name type="scientific">Pirellulimonas nuda</name>
    <dbReference type="NCBI Taxonomy" id="2528009"/>
    <lineage>
        <taxon>Bacteria</taxon>
        <taxon>Pseudomonadati</taxon>
        <taxon>Planctomycetota</taxon>
        <taxon>Planctomycetia</taxon>
        <taxon>Pirellulales</taxon>
        <taxon>Lacipirellulaceae</taxon>
        <taxon>Pirellulimonas</taxon>
    </lineage>
</organism>
<accession>A0A518DC28</accession>
<dbReference type="EMBL" id="CP036291">
    <property type="protein sequence ID" value="QDU88986.1"/>
    <property type="molecule type" value="Genomic_DNA"/>
</dbReference>
<sequence>MPTISRYYGVVIRMYFDDHPPKHFHAYYGEHAAKIAIETLEVIEGQLPRRALAMVLEWSELHRDELRANWRLADLHRPLNPIEPLE</sequence>
<dbReference type="OrthoDB" id="122670at2"/>
<dbReference type="Pfam" id="PF13711">
    <property type="entry name" value="DUF4160"/>
    <property type="match status" value="1"/>
</dbReference>
<gene>
    <name evidence="1" type="ORF">Pla175_23700</name>
</gene>
<name>A0A518DC28_9BACT</name>
<dbReference type="KEGG" id="pnd:Pla175_23700"/>
<dbReference type="Proteomes" id="UP000317429">
    <property type="component" value="Chromosome"/>
</dbReference>
<dbReference type="InterPro" id="IPR025427">
    <property type="entry name" value="DUF4160"/>
</dbReference>
<evidence type="ECO:0000313" key="1">
    <source>
        <dbReference type="EMBL" id="QDU88986.1"/>
    </source>
</evidence>
<evidence type="ECO:0000313" key="2">
    <source>
        <dbReference type="Proteomes" id="UP000317429"/>
    </source>
</evidence>
<keyword evidence="2" id="KW-1185">Reference proteome</keyword>
<evidence type="ECO:0008006" key="3">
    <source>
        <dbReference type="Google" id="ProtNLM"/>
    </source>
</evidence>
<protein>
    <recommendedName>
        <fullName evidence="3">DUF4160 domain-containing protein</fullName>
    </recommendedName>
</protein>
<dbReference type="RefSeq" id="WP_145284637.1">
    <property type="nucleotide sequence ID" value="NZ_CP036291.1"/>
</dbReference>
<dbReference type="AlphaFoldDB" id="A0A518DC28"/>
<proteinExistence type="predicted"/>
<reference evidence="1 2" key="1">
    <citation type="submission" date="2019-02" db="EMBL/GenBank/DDBJ databases">
        <title>Deep-cultivation of Planctomycetes and their phenomic and genomic characterization uncovers novel biology.</title>
        <authorList>
            <person name="Wiegand S."/>
            <person name="Jogler M."/>
            <person name="Boedeker C."/>
            <person name="Pinto D."/>
            <person name="Vollmers J."/>
            <person name="Rivas-Marin E."/>
            <person name="Kohn T."/>
            <person name="Peeters S.H."/>
            <person name="Heuer A."/>
            <person name="Rast P."/>
            <person name="Oberbeckmann S."/>
            <person name="Bunk B."/>
            <person name="Jeske O."/>
            <person name="Meyerdierks A."/>
            <person name="Storesund J.E."/>
            <person name="Kallscheuer N."/>
            <person name="Luecker S."/>
            <person name="Lage O.M."/>
            <person name="Pohl T."/>
            <person name="Merkel B.J."/>
            <person name="Hornburger P."/>
            <person name="Mueller R.-W."/>
            <person name="Bruemmer F."/>
            <person name="Labrenz M."/>
            <person name="Spormann A.M."/>
            <person name="Op den Camp H."/>
            <person name="Overmann J."/>
            <person name="Amann R."/>
            <person name="Jetten M.S.M."/>
            <person name="Mascher T."/>
            <person name="Medema M.H."/>
            <person name="Devos D.P."/>
            <person name="Kaster A.-K."/>
            <person name="Ovreas L."/>
            <person name="Rohde M."/>
            <person name="Galperin M.Y."/>
            <person name="Jogler C."/>
        </authorList>
    </citation>
    <scope>NUCLEOTIDE SEQUENCE [LARGE SCALE GENOMIC DNA]</scope>
    <source>
        <strain evidence="1 2">Pla175</strain>
    </source>
</reference>